<name>A0A1Y1MF12_PHOPY</name>
<dbReference type="EMBL" id="GEZM01035580">
    <property type="protein sequence ID" value="JAV83170.1"/>
    <property type="molecule type" value="Transcribed_RNA"/>
</dbReference>
<sequence length="620" mass="71297">MKRIEGYIMKILVEILICLVAGSSAIIEITSGIYLERLPNVSFYQTTRQVIFRVSKPQGILERLNCTEKFCQHNTYICSTILNYADYLRNIETFGNKFSNDDKILVDDGELFDYQLATRSHVKKTFSSDYEVSLLLSKVGSRDHVRIYEIIYPKIMFTNTPNVSCHDHKLIDLVLTETNLQYEMKRSIVNMCQIKRLQLDFLPMSSLDGILERISIDVNKNDYVLALSSSSPFYTMPLVECIVSRNNLLVGLHVPIVRKQLQGLHMRKVITPSYGWKNFTCSVTIPSFTVALVYSNLTWTILLSKCDPFHEELCFINEHYSEETLGISCVRQVLQGGSIKQLATVCPVSCRETGNDNQFLTPMGSNKVMVTHPKDHLKLRCPDTSYDLQVYRHIGALLVTIPCHCHFEDEEETIYAHYPCVDKKVEFSTKQIIPAEWITFKGLALPKWNKPSLHFDVLEDCLNEQWIVGQSPTTTTPTLTYFVILNFLLLMASTSITTYRQLRMRKSFVRRIALSTKQTVSILPMMVEEQARAQQEERKLPPRPTKLKWETEENYLQPTERKTSVTHTEAATPFQLSPWKGQKPRKSPSTPPIMYVPHPEGSRRSPTSEDTHYISMDQVM</sequence>
<keyword evidence="2" id="KW-0812">Transmembrane</keyword>
<keyword evidence="2" id="KW-1133">Transmembrane helix</keyword>
<proteinExistence type="predicted"/>
<dbReference type="AlphaFoldDB" id="A0A1Y1MF12"/>
<evidence type="ECO:0000256" key="2">
    <source>
        <dbReference type="SAM" id="Phobius"/>
    </source>
</evidence>
<feature type="transmembrane region" description="Helical" evidence="2">
    <location>
        <begin position="479"/>
        <end position="502"/>
    </location>
</feature>
<accession>A0A1Y1MF12</accession>
<feature type="compositionally biased region" description="Basic and acidic residues" evidence="1">
    <location>
        <begin position="600"/>
        <end position="612"/>
    </location>
</feature>
<evidence type="ECO:0000313" key="3">
    <source>
        <dbReference type="EMBL" id="JAV83170.1"/>
    </source>
</evidence>
<evidence type="ECO:0000256" key="1">
    <source>
        <dbReference type="SAM" id="MobiDB-lite"/>
    </source>
</evidence>
<feature type="region of interest" description="Disordered" evidence="1">
    <location>
        <begin position="551"/>
        <end position="620"/>
    </location>
</feature>
<reference evidence="3" key="1">
    <citation type="journal article" date="2016" name="Sci. Rep.">
        <title>Molecular characterization of firefly nuptial gifts: a multi-omics approach sheds light on postcopulatory sexual selection.</title>
        <authorList>
            <person name="Al-Wathiqui N."/>
            <person name="Fallon T.R."/>
            <person name="South A."/>
            <person name="Weng J.K."/>
            <person name="Lewis S.M."/>
        </authorList>
    </citation>
    <scope>NUCLEOTIDE SEQUENCE</scope>
</reference>
<protein>
    <submittedName>
        <fullName evidence="3">Uncharacterized protein</fullName>
    </submittedName>
</protein>
<organism evidence="3">
    <name type="scientific">Photinus pyralis</name>
    <name type="common">Common eastern firefly</name>
    <name type="synonym">Lampyris pyralis</name>
    <dbReference type="NCBI Taxonomy" id="7054"/>
    <lineage>
        <taxon>Eukaryota</taxon>
        <taxon>Metazoa</taxon>
        <taxon>Ecdysozoa</taxon>
        <taxon>Arthropoda</taxon>
        <taxon>Hexapoda</taxon>
        <taxon>Insecta</taxon>
        <taxon>Pterygota</taxon>
        <taxon>Neoptera</taxon>
        <taxon>Endopterygota</taxon>
        <taxon>Coleoptera</taxon>
        <taxon>Polyphaga</taxon>
        <taxon>Elateriformia</taxon>
        <taxon>Elateroidea</taxon>
        <taxon>Lampyridae</taxon>
        <taxon>Lampyrinae</taxon>
        <taxon>Photinus</taxon>
    </lineage>
</organism>
<feature type="transmembrane region" description="Helical" evidence="2">
    <location>
        <begin position="12"/>
        <end position="35"/>
    </location>
</feature>
<dbReference type="EMBL" id="GEZM01035579">
    <property type="protein sequence ID" value="JAV83173.1"/>
    <property type="molecule type" value="Transcribed_RNA"/>
</dbReference>
<keyword evidence="2" id="KW-0472">Membrane</keyword>